<sequence>MSLQSCLTAWLKALASRLASIRLLLMRPIWHMYKMLRNFKSTPESTCDPGPCLISLGGTGLVFKLTDTIAVKKSQAGRSDYIVEEQKIFEILNRQPLSPYIIQDFHNTHDAIFMEYMPGGCLRSVLSQGQIRDETGQLLRVETVPAEQDCLRWMRQLAAAAAWLENLGLAHCDIRPANILLSSARNVKLADFDRTHTIGHILDALTEPFARLLGHEGGEEYDTFGKAGSRTEQFAIGSVLFTLTRGHEPYELEAWGREHGLIQREKLQAMEFPTLGSKEKYDEIVGDCWHGRYESIAQLSNHIASLDQHSSQVIEQQLSPSDIESRKRECEKWVESGILEELHKL</sequence>
<dbReference type="Proteomes" id="UP000811619">
    <property type="component" value="Unassembled WGS sequence"/>
</dbReference>
<dbReference type="Pfam" id="PF00069">
    <property type="entry name" value="Pkinase"/>
    <property type="match status" value="1"/>
</dbReference>
<name>A0A8K0NHV3_9HYPO</name>
<keyword evidence="4" id="KW-1185">Reference proteome</keyword>
<feature type="chain" id="PRO_5035463827" description="Protein kinase domain-containing protein" evidence="1">
    <location>
        <begin position="16"/>
        <end position="345"/>
    </location>
</feature>
<dbReference type="PANTHER" id="PTHR44329">
    <property type="entry name" value="SERINE/THREONINE-PROTEIN KINASE TNNI3K-RELATED"/>
    <property type="match status" value="1"/>
</dbReference>
<dbReference type="GO" id="GO:0004674">
    <property type="term" value="F:protein serine/threonine kinase activity"/>
    <property type="evidence" value="ECO:0007669"/>
    <property type="project" value="TreeGrafter"/>
</dbReference>
<dbReference type="InterPro" id="IPR011009">
    <property type="entry name" value="Kinase-like_dom_sf"/>
</dbReference>
<dbReference type="Gene3D" id="1.10.510.10">
    <property type="entry name" value="Transferase(Phosphotransferase) domain 1"/>
    <property type="match status" value="1"/>
</dbReference>
<dbReference type="OrthoDB" id="4062651at2759"/>
<keyword evidence="1" id="KW-0732">Signal</keyword>
<protein>
    <recommendedName>
        <fullName evidence="2">Protein kinase domain-containing protein</fullName>
    </recommendedName>
</protein>
<dbReference type="InterPro" id="IPR051681">
    <property type="entry name" value="Ser/Thr_Kinases-Pseudokinases"/>
</dbReference>
<dbReference type="EMBL" id="SRPY01001089">
    <property type="protein sequence ID" value="KAG5914636.1"/>
    <property type="molecule type" value="Genomic_DNA"/>
</dbReference>
<proteinExistence type="predicted"/>
<evidence type="ECO:0000259" key="2">
    <source>
        <dbReference type="PROSITE" id="PS50011"/>
    </source>
</evidence>
<dbReference type="InterPro" id="IPR000719">
    <property type="entry name" value="Prot_kinase_dom"/>
</dbReference>
<evidence type="ECO:0000313" key="3">
    <source>
        <dbReference type="EMBL" id="KAG5914636.1"/>
    </source>
</evidence>
<feature type="signal peptide" evidence="1">
    <location>
        <begin position="1"/>
        <end position="15"/>
    </location>
</feature>
<organism evidence="3 4">
    <name type="scientific">Claviceps africana</name>
    <dbReference type="NCBI Taxonomy" id="83212"/>
    <lineage>
        <taxon>Eukaryota</taxon>
        <taxon>Fungi</taxon>
        <taxon>Dikarya</taxon>
        <taxon>Ascomycota</taxon>
        <taxon>Pezizomycotina</taxon>
        <taxon>Sordariomycetes</taxon>
        <taxon>Hypocreomycetidae</taxon>
        <taxon>Hypocreales</taxon>
        <taxon>Clavicipitaceae</taxon>
        <taxon>Claviceps</taxon>
    </lineage>
</organism>
<comment type="caution">
    <text evidence="3">The sequence shown here is derived from an EMBL/GenBank/DDBJ whole genome shotgun (WGS) entry which is preliminary data.</text>
</comment>
<dbReference type="SUPFAM" id="SSF56112">
    <property type="entry name" value="Protein kinase-like (PK-like)"/>
    <property type="match status" value="1"/>
</dbReference>
<dbReference type="GO" id="GO:0005524">
    <property type="term" value="F:ATP binding"/>
    <property type="evidence" value="ECO:0007669"/>
    <property type="project" value="InterPro"/>
</dbReference>
<dbReference type="PROSITE" id="PS50011">
    <property type="entry name" value="PROTEIN_KINASE_DOM"/>
    <property type="match status" value="1"/>
</dbReference>
<feature type="domain" description="Protein kinase" evidence="2">
    <location>
        <begin position="48"/>
        <end position="345"/>
    </location>
</feature>
<dbReference type="AlphaFoldDB" id="A0A8K0NHV3"/>
<gene>
    <name evidence="3" type="ORF">E4U42_000378</name>
</gene>
<reference evidence="3" key="1">
    <citation type="journal article" date="2020" name="bioRxiv">
        <title>Whole genome comparisons of ergot fungi reveals the divergence and evolution of species within the genus Claviceps are the result of varying mechanisms driving genome evolution and host range expansion.</title>
        <authorList>
            <person name="Wyka S.A."/>
            <person name="Mondo S.J."/>
            <person name="Liu M."/>
            <person name="Dettman J."/>
            <person name="Nalam V."/>
            <person name="Broders K.D."/>
        </authorList>
    </citation>
    <scope>NUCLEOTIDE SEQUENCE</scope>
    <source>
        <strain evidence="3">CCC 489</strain>
    </source>
</reference>
<evidence type="ECO:0000256" key="1">
    <source>
        <dbReference type="SAM" id="SignalP"/>
    </source>
</evidence>
<accession>A0A8K0NHV3</accession>
<evidence type="ECO:0000313" key="4">
    <source>
        <dbReference type="Proteomes" id="UP000811619"/>
    </source>
</evidence>